<dbReference type="NCBIfam" id="TIGR02345">
    <property type="entry name" value="chap_CCT_eta"/>
    <property type="match status" value="1"/>
</dbReference>
<dbReference type="PRINTS" id="PR00304">
    <property type="entry name" value="TCOMPLEXTCP1"/>
</dbReference>
<dbReference type="InterPro" id="IPR012720">
    <property type="entry name" value="Chap_CCT_eta"/>
</dbReference>
<dbReference type="GO" id="GO:0140662">
    <property type="term" value="F:ATP-dependent protein folding chaperone"/>
    <property type="evidence" value="ECO:0007669"/>
    <property type="project" value="InterPro"/>
</dbReference>
<evidence type="ECO:0000259" key="12">
    <source>
        <dbReference type="Pfam" id="PF09743"/>
    </source>
</evidence>
<dbReference type="GO" id="GO:0005832">
    <property type="term" value="C:chaperonin-containing T-complex"/>
    <property type="evidence" value="ECO:0007669"/>
    <property type="project" value="UniProtKB-ARBA"/>
</dbReference>
<protein>
    <recommendedName>
        <fullName evidence="3">T-complex protein 1 subunit eta</fullName>
    </recommendedName>
    <alternativeName>
        <fullName evidence="8">CCT-eta</fullName>
    </alternativeName>
</protein>
<organism evidence="13 14">
    <name type="scientific">Echinococcus granulosus</name>
    <name type="common">Hydatid tapeworm</name>
    <dbReference type="NCBI Taxonomy" id="6210"/>
    <lineage>
        <taxon>Eukaryota</taxon>
        <taxon>Metazoa</taxon>
        <taxon>Spiralia</taxon>
        <taxon>Lophotrochozoa</taxon>
        <taxon>Platyhelminthes</taxon>
        <taxon>Cestoda</taxon>
        <taxon>Eucestoda</taxon>
        <taxon>Cyclophyllidea</taxon>
        <taxon>Taeniidae</taxon>
        <taxon>Echinococcus</taxon>
        <taxon>Echinococcus granulosus group</taxon>
    </lineage>
</organism>
<comment type="similarity">
    <text evidence="2 10">Belongs to the TCP-1 chaperonin family.</text>
</comment>
<comment type="catalytic activity">
    <reaction evidence="9">
        <text>ATP + H2O = ADP + phosphate + H(+)</text>
        <dbReference type="Rhea" id="RHEA:13065"/>
        <dbReference type="ChEBI" id="CHEBI:15377"/>
        <dbReference type="ChEBI" id="CHEBI:15378"/>
        <dbReference type="ChEBI" id="CHEBI:30616"/>
        <dbReference type="ChEBI" id="CHEBI:43474"/>
        <dbReference type="ChEBI" id="CHEBI:456216"/>
    </reaction>
</comment>
<dbReference type="OrthoDB" id="10258297at2759"/>
<dbReference type="InterPro" id="IPR056579">
    <property type="entry name" value="Ufl1_N"/>
</dbReference>
<dbReference type="STRING" id="6210.W6V2J0"/>
<dbReference type="CDD" id="cd03340">
    <property type="entry name" value="TCP1_eta"/>
    <property type="match status" value="1"/>
</dbReference>
<evidence type="ECO:0000313" key="14">
    <source>
        <dbReference type="Proteomes" id="UP000019149"/>
    </source>
</evidence>
<dbReference type="FunFam" id="3.30.260.10:FF:000022">
    <property type="entry name" value="T-complex protein 1 subunit eta"/>
    <property type="match status" value="1"/>
</dbReference>
<evidence type="ECO:0000256" key="3">
    <source>
        <dbReference type="ARBA" id="ARBA00015836"/>
    </source>
</evidence>
<dbReference type="GO" id="GO:0005524">
    <property type="term" value="F:ATP binding"/>
    <property type="evidence" value="ECO:0007669"/>
    <property type="project" value="UniProtKB-KW"/>
</dbReference>
<dbReference type="InterPro" id="IPR017998">
    <property type="entry name" value="Chaperone_TCP-1"/>
</dbReference>
<feature type="compositionally biased region" description="Polar residues" evidence="11">
    <location>
        <begin position="563"/>
        <end position="576"/>
    </location>
</feature>
<evidence type="ECO:0000256" key="7">
    <source>
        <dbReference type="ARBA" id="ARBA00023186"/>
    </source>
</evidence>
<feature type="region of interest" description="Disordered" evidence="11">
    <location>
        <begin position="947"/>
        <end position="977"/>
    </location>
</feature>
<dbReference type="PROSITE" id="PS00995">
    <property type="entry name" value="TCP1_3"/>
    <property type="match status" value="1"/>
</dbReference>
<evidence type="ECO:0000256" key="10">
    <source>
        <dbReference type="RuleBase" id="RU004187"/>
    </source>
</evidence>
<dbReference type="FunFam" id="1.10.560.10:FF:000017">
    <property type="entry name" value="T-complex protein 1 subunit eta"/>
    <property type="match status" value="1"/>
</dbReference>
<dbReference type="InterPro" id="IPR054827">
    <property type="entry name" value="thermosome_alpha"/>
</dbReference>
<dbReference type="Gene3D" id="3.30.260.10">
    <property type="entry name" value="TCP-1-like chaperonin intermediate domain"/>
    <property type="match status" value="1"/>
</dbReference>
<dbReference type="FunFam" id="3.50.7.10:FF:000006">
    <property type="entry name" value="T-complex protein 1 subunit eta"/>
    <property type="match status" value="1"/>
</dbReference>
<proteinExistence type="inferred from homology"/>
<dbReference type="InterPro" id="IPR002423">
    <property type="entry name" value="Cpn60/GroEL/TCP-1"/>
</dbReference>
<feature type="domain" description="E3 UFM1-protein ligase 1-like N-terminal" evidence="12">
    <location>
        <begin position="565"/>
        <end position="838"/>
    </location>
</feature>
<dbReference type="Gene3D" id="1.10.560.10">
    <property type="entry name" value="GroEL-like equatorial domain"/>
    <property type="match status" value="1"/>
</dbReference>
<dbReference type="SUPFAM" id="SSF48592">
    <property type="entry name" value="GroEL equatorial domain-like"/>
    <property type="match status" value="1"/>
</dbReference>
<dbReference type="PROSITE" id="PS00751">
    <property type="entry name" value="TCP1_2"/>
    <property type="match status" value="1"/>
</dbReference>
<name>W6V2J0_ECHGR</name>
<dbReference type="GeneID" id="36340722"/>
<feature type="compositionally biased region" description="Basic and acidic residues" evidence="11">
    <location>
        <begin position="959"/>
        <end position="968"/>
    </location>
</feature>
<dbReference type="InterPro" id="IPR027413">
    <property type="entry name" value="GROEL-like_equatorial_sf"/>
</dbReference>
<evidence type="ECO:0000256" key="9">
    <source>
        <dbReference type="ARBA" id="ARBA00049360"/>
    </source>
</evidence>
<keyword evidence="5 10" id="KW-0547">Nucleotide-binding</keyword>
<dbReference type="PROSITE" id="PS00750">
    <property type="entry name" value="TCP1_1"/>
    <property type="match status" value="1"/>
</dbReference>
<comment type="subcellular location">
    <subcellularLocation>
        <location evidence="1">Cytoplasm</location>
    </subcellularLocation>
</comment>
<dbReference type="EMBL" id="APAU02000034">
    <property type="protein sequence ID" value="EUB60154.1"/>
    <property type="molecule type" value="Genomic_DNA"/>
</dbReference>
<keyword evidence="6 10" id="KW-0067">ATP-binding</keyword>
<dbReference type="CTD" id="36340722"/>
<keyword evidence="7 10" id="KW-0143">Chaperone</keyword>
<evidence type="ECO:0000256" key="4">
    <source>
        <dbReference type="ARBA" id="ARBA00022490"/>
    </source>
</evidence>
<dbReference type="Pfam" id="PF09743">
    <property type="entry name" value="E3_UFM1_ligase"/>
    <property type="match status" value="1"/>
</dbReference>
<evidence type="ECO:0000256" key="6">
    <source>
        <dbReference type="ARBA" id="ARBA00022840"/>
    </source>
</evidence>
<dbReference type="Proteomes" id="UP000019149">
    <property type="component" value="Unassembled WGS sequence"/>
</dbReference>
<evidence type="ECO:0000256" key="1">
    <source>
        <dbReference type="ARBA" id="ARBA00004496"/>
    </source>
</evidence>
<dbReference type="InterPro" id="IPR027410">
    <property type="entry name" value="TCP-1-like_intermed_sf"/>
</dbReference>
<dbReference type="Gene3D" id="3.50.7.10">
    <property type="entry name" value="GroEL"/>
    <property type="match status" value="1"/>
</dbReference>
<dbReference type="GO" id="GO:0051082">
    <property type="term" value="F:unfolded protein binding"/>
    <property type="evidence" value="ECO:0007669"/>
    <property type="project" value="InterPro"/>
</dbReference>
<dbReference type="KEGG" id="egl:EGR_05007"/>
<dbReference type="SUPFAM" id="SSF52029">
    <property type="entry name" value="GroEL apical domain-like"/>
    <property type="match status" value="1"/>
</dbReference>
<dbReference type="InterPro" id="IPR002194">
    <property type="entry name" value="Chaperonin_TCP-1_CS"/>
</dbReference>
<dbReference type="SUPFAM" id="SSF54849">
    <property type="entry name" value="GroEL-intermediate domain like"/>
    <property type="match status" value="1"/>
</dbReference>
<accession>W6V2J0</accession>
<reference evidence="13 14" key="1">
    <citation type="journal article" date="2013" name="Nat. Genet.">
        <title>The genome of the hydatid tapeworm Echinococcus granulosus.</title>
        <authorList>
            <person name="Zheng H."/>
            <person name="Zhang W."/>
            <person name="Zhang L."/>
            <person name="Zhang Z."/>
            <person name="Li J."/>
            <person name="Lu G."/>
            <person name="Zhu Y."/>
            <person name="Wang Y."/>
            <person name="Huang Y."/>
            <person name="Liu J."/>
            <person name="Kang H."/>
            <person name="Chen J."/>
            <person name="Wang L."/>
            <person name="Chen A."/>
            <person name="Yu S."/>
            <person name="Gao Z."/>
            <person name="Jin L."/>
            <person name="Gu W."/>
            <person name="Wang Z."/>
            <person name="Zhao L."/>
            <person name="Shi B."/>
            <person name="Wen H."/>
            <person name="Lin R."/>
            <person name="Jones M.K."/>
            <person name="Brejova B."/>
            <person name="Vinar T."/>
            <person name="Zhao G."/>
            <person name="McManus D.P."/>
            <person name="Chen Z."/>
            <person name="Zhou Y."/>
            <person name="Wang S."/>
        </authorList>
    </citation>
    <scope>NUCLEOTIDE SEQUENCE [LARGE SCALE GENOMIC DNA]</scope>
</reference>
<dbReference type="GO" id="GO:0016887">
    <property type="term" value="F:ATP hydrolysis activity"/>
    <property type="evidence" value="ECO:0007669"/>
    <property type="project" value="InterPro"/>
</dbReference>
<dbReference type="PANTHER" id="PTHR11353">
    <property type="entry name" value="CHAPERONIN"/>
    <property type="match status" value="1"/>
</dbReference>
<dbReference type="NCBIfam" id="NF041083">
    <property type="entry name" value="thermosome_beta"/>
    <property type="match status" value="1"/>
</dbReference>
<feature type="region of interest" description="Disordered" evidence="11">
    <location>
        <begin position="540"/>
        <end position="576"/>
    </location>
</feature>
<gene>
    <name evidence="13" type="ORF">EGR_05007</name>
</gene>
<keyword evidence="4" id="KW-0963">Cytoplasm</keyword>
<keyword evidence="14" id="KW-1185">Reference proteome</keyword>
<dbReference type="NCBIfam" id="NF041082">
    <property type="entry name" value="thermosome_alpha"/>
    <property type="match status" value="1"/>
</dbReference>
<evidence type="ECO:0000256" key="8">
    <source>
        <dbReference type="ARBA" id="ARBA00032221"/>
    </source>
</evidence>
<evidence type="ECO:0000313" key="13">
    <source>
        <dbReference type="EMBL" id="EUB60154.1"/>
    </source>
</evidence>
<evidence type="ECO:0000256" key="5">
    <source>
        <dbReference type="ARBA" id="ARBA00022741"/>
    </source>
</evidence>
<dbReference type="Pfam" id="PF00118">
    <property type="entry name" value="Cpn60_TCP1"/>
    <property type="match status" value="1"/>
</dbReference>
<comment type="caution">
    <text evidence="13">The sequence shown here is derived from an EMBL/GenBank/DDBJ whole genome shotgun (WGS) entry which is preliminary data.</text>
</comment>
<dbReference type="InterPro" id="IPR053374">
    <property type="entry name" value="TCP-1_chaperonin"/>
</dbReference>
<sequence>MRDALTDGLITTWQVVLFTNAPRIILLKEGTDTSQGVPQIVSNINACQAVADAVRTTLGPRGMDKLILDNNNNSTISNDGATVLKLLDVVHPAAKALVDISRSQDAEVGDGTTSVALLAAELLRQIKPYVEEGVHPAIIIRAFREGARIALAKLNSLACRVEKDSPSEQRRLLEMCAATALSSKLVASQKDFFSRLVVDAVRSLDSQLSLKMIGIKKVAGGALEDSLLVDGVAFKKTFSYAGFGMQPKSYQNPLIALLNIELELKAEKENAEIRLNTVEEYQKVVDAEWSVLYEKLSILHKSGVKIVLSKLPIGDVATQFFADRDMFCAGRVPGEDLKRTQMACGGSIQTTVQGLTPDMLGKCESFEEVQIGSERFNIFKGCTQSKACTIILRGGAEQFMEETERSLHDAIMIVRRGIKNDAFVAGGGAIDMELSKHLREHARTIPGKDQLFITAMARAFEIIPRQLCENAGFDPTNILNRLRQAHARGEVWAGVDINSEDIADNFEKFVWEPALVKSNAITAATEAACMILSVDETIKNPESKNPVDETPVGPRGRGMPPAISQQTEKLRSVQTSESTHYLSERICVDIVSYLTKSGRLRLIRTIDGRAFLTENELFKEIIEELAARRGRVSLLEISKNLEVEYSVIESHVHELLSNPYEYLDEQCLLVAGELMTKSFIRRIAEEIRDRLKFRGAESMIELSRVYNFTPQFLASIISDYSGVLFNVHRDGDKLYTQIFMSKQKSKVMGYLSAVVAPISLADCGSKLDIPLKVLSSLIDTLISSGKLKGTLTAGKSLYTPLCYRKAQDTYISDFVKQNGYVEWTTVQRVGIPDPSSYLRSHFPSAIHTKGLTICESTVSQIRAVLEDKALDTSWIDVSHYLPEVFGAQEREWVIKPLLAGTDFIPINNYMYLYSANGLSEHISCFDHFIREQAAVAAAEQKQKACSKPRKSVLAPSEETPTRGFDKKGKSGGFGGRSREIKTKHVKKKYLKRNVDSDEEENKAGICIESYLLRESLLSLLTSSVGADAPEDLIEGILDKLLPRIHETFLSLVKSVYLQTSDSLKNRDRCLAEKDSLVSTILSIQLFERGSLAIDDADLRVQLLRQLIRGEVSTFVNRLYVLLAQNYDVDWPNLATENLPSGKGKKNKQKKRDEGEVALRHSTELNPSDITFQQRNALADLLGKMGDEPTKEASLLVQQINACLRVNTDLSGSGGSLPLDEVFSLCDDLAHSHLGINLSVSVLRSGTAKRKRQDRLLALKIAGETEQQMINAANAEEENYLACVSLAGAALFGQCLAGWPLPAHGKLVPHLSVWITKMLSLPTNTSVPYAAAVNELRAAKAGEQLTRLTELVMQEARRGEDDSMVSGSEKKDLVDQLLSTASRCLRAMESNSRKSSTD</sequence>
<dbReference type="RefSeq" id="XP_024351350.1">
    <property type="nucleotide sequence ID" value="XM_024494256.1"/>
</dbReference>
<evidence type="ECO:0000256" key="11">
    <source>
        <dbReference type="SAM" id="MobiDB-lite"/>
    </source>
</evidence>
<evidence type="ECO:0000256" key="2">
    <source>
        <dbReference type="ARBA" id="ARBA00008020"/>
    </source>
</evidence>
<dbReference type="InterPro" id="IPR027409">
    <property type="entry name" value="GroEL-like_apical_dom_sf"/>
</dbReference>